<feature type="non-terminal residue" evidence="1">
    <location>
        <position position="52"/>
    </location>
</feature>
<feature type="non-terminal residue" evidence="1">
    <location>
        <position position="1"/>
    </location>
</feature>
<protein>
    <submittedName>
        <fullName evidence="1">Uncharacterized protein</fullName>
    </submittedName>
</protein>
<evidence type="ECO:0000313" key="2">
    <source>
        <dbReference type="Proteomes" id="UP000276215"/>
    </source>
</evidence>
<keyword evidence="2" id="KW-1185">Reference proteome</keyword>
<proteinExistence type="predicted"/>
<reference evidence="1 2" key="1">
    <citation type="journal article" date="2018" name="Nat. Ecol. Evol.">
        <title>Pezizomycetes genomes reveal the molecular basis of ectomycorrhizal truffle lifestyle.</title>
        <authorList>
            <person name="Murat C."/>
            <person name="Payen T."/>
            <person name="Noel B."/>
            <person name="Kuo A."/>
            <person name="Morin E."/>
            <person name="Chen J."/>
            <person name="Kohler A."/>
            <person name="Krizsan K."/>
            <person name="Balestrini R."/>
            <person name="Da Silva C."/>
            <person name="Montanini B."/>
            <person name="Hainaut M."/>
            <person name="Levati E."/>
            <person name="Barry K.W."/>
            <person name="Belfiori B."/>
            <person name="Cichocki N."/>
            <person name="Clum A."/>
            <person name="Dockter R.B."/>
            <person name="Fauchery L."/>
            <person name="Guy J."/>
            <person name="Iotti M."/>
            <person name="Le Tacon F."/>
            <person name="Lindquist E.A."/>
            <person name="Lipzen A."/>
            <person name="Malagnac F."/>
            <person name="Mello A."/>
            <person name="Molinier V."/>
            <person name="Miyauchi S."/>
            <person name="Poulain J."/>
            <person name="Riccioni C."/>
            <person name="Rubini A."/>
            <person name="Sitrit Y."/>
            <person name="Splivallo R."/>
            <person name="Traeger S."/>
            <person name="Wang M."/>
            <person name="Zifcakova L."/>
            <person name="Wipf D."/>
            <person name="Zambonelli A."/>
            <person name="Paolocci F."/>
            <person name="Nowrousian M."/>
            <person name="Ottonello S."/>
            <person name="Baldrian P."/>
            <person name="Spatafora J.W."/>
            <person name="Henrissat B."/>
            <person name="Nagy L.G."/>
            <person name="Aury J.M."/>
            <person name="Wincker P."/>
            <person name="Grigoriev I.V."/>
            <person name="Bonfante P."/>
            <person name="Martin F.M."/>
        </authorList>
    </citation>
    <scope>NUCLEOTIDE SEQUENCE [LARGE SCALE GENOMIC DNA]</scope>
    <source>
        <strain evidence="1 2">120613-1</strain>
    </source>
</reference>
<accession>A0A3N4JD10</accession>
<name>A0A3N4JD10_9PEZI</name>
<dbReference type="AlphaFoldDB" id="A0A3N4JD10"/>
<organism evidence="1 2">
    <name type="scientific">Choiromyces venosus 120613-1</name>
    <dbReference type="NCBI Taxonomy" id="1336337"/>
    <lineage>
        <taxon>Eukaryota</taxon>
        <taxon>Fungi</taxon>
        <taxon>Dikarya</taxon>
        <taxon>Ascomycota</taxon>
        <taxon>Pezizomycotina</taxon>
        <taxon>Pezizomycetes</taxon>
        <taxon>Pezizales</taxon>
        <taxon>Tuberaceae</taxon>
        <taxon>Choiromyces</taxon>
    </lineage>
</organism>
<evidence type="ECO:0000313" key="1">
    <source>
        <dbReference type="EMBL" id="RPA94571.1"/>
    </source>
</evidence>
<dbReference type="EMBL" id="ML120435">
    <property type="protein sequence ID" value="RPA94571.1"/>
    <property type="molecule type" value="Genomic_DNA"/>
</dbReference>
<gene>
    <name evidence="1" type="ORF">L873DRAFT_1814088</name>
</gene>
<sequence length="52" mass="6266">TTLSSLTETKVPPHENKSCKRAERKWRTYFQRFKTMCERARRTFKASEKCLV</sequence>
<dbReference type="Proteomes" id="UP000276215">
    <property type="component" value="Unassembled WGS sequence"/>
</dbReference>